<evidence type="ECO:0000313" key="2">
    <source>
        <dbReference type="EMBL" id="TGB10829.1"/>
    </source>
</evidence>
<dbReference type="Proteomes" id="UP000297948">
    <property type="component" value="Unassembled WGS sequence"/>
</dbReference>
<dbReference type="OrthoDB" id="9851102at2"/>
<accession>A0A4Z0H9D7</accession>
<protein>
    <recommendedName>
        <fullName evidence="4">Peptidase inhibitor family I36 protein</fullName>
    </recommendedName>
</protein>
<name>A0A4Z0H9D7_9ACTN</name>
<evidence type="ECO:0000256" key="1">
    <source>
        <dbReference type="SAM" id="SignalP"/>
    </source>
</evidence>
<sequence length="140" mass="14956">MNLRTKAAATLAAAAVAVISGVAAPAASASAITKNESAAVALKRCSSGVDQPWSGGGRAYTYGWNTCTFAGWTTFRLFRYSGGKYRQVAQSGSYWSKFGGKSISAKCARGGHWYVASTSTLNLYGQEYTNWSRAVWLRNC</sequence>
<dbReference type="AlphaFoldDB" id="A0A4Z0H9D7"/>
<keyword evidence="1" id="KW-0732">Signal</keyword>
<feature type="chain" id="PRO_5039167248" description="Peptidase inhibitor family I36 protein" evidence="1">
    <location>
        <begin position="30"/>
        <end position="140"/>
    </location>
</feature>
<feature type="signal peptide" evidence="1">
    <location>
        <begin position="1"/>
        <end position="29"/>
    </location>
</feature>
<proteinExistence type="predicted"/>
<evidence type="ECO:0008006" key="4">
    <source>
        <dbReference type="Google" id="ProtNLM"/>
    </source>
</evidence>
<evidence type="ECO:0000313" key="3">
    <source>
        <dbReference type="Proteomes" id="UP000297948"/>
    </source>
</evidence>
<reference evidence="2 3" key="1">
    <citation type="submission" date="2019-03" db="EMBL/GenBank/DDBJ databases">
        <authorList>
            <person name="Gonzalez-Pimentel J.L."/>
        </authorList>
    </citation>
    <scope>NUCLEOTIDE SEQUENCE [LARGE SCALE GENOMIC DNA]</scope>
    <source>
        <strain evidence="2 3">JCM 31289</strain>
    </source>
</reference>
<dbReference type="EMBL" id="SRID01000090">
    <property type="protein sequence ID" value="TGB10829.1"/>
    <property type="molecule type" value="Genomic_DNA"/>
</dbReference>
<keyword evidence="3" id="KW-1185">Reference proteome</keyword>
<organism evidence="2 3">
    <name type="scientific">Streptomyces palmae</name>
    <dbReference type="NCBI Taxonomy" id="1701085"/>
    <lineage>
        <taxon>Bacteria</taxon>
        <taxon>Bacillati</taxon>
        <taxon>Actinomycetota</taxon>
        <taxon>Actinomycetes</taxon>
        <taxon>Kitasatosporales</taxon>
        <taxon>Streptomycetaceae</taxon>
        <taxon>Streptomyces</taxon>
    </lineage>
</organism>
<comment type="caution">
    <text evidence="2">The sequence shown here is derived from an EMBL/GenBank/DDBJ whole genome shotgun (WGS) entry which is preliminary data.</text>
</comment>
<dbReference type="RefSeq" id="WP_135339087.1">
    <property type="nucleotide sequence ID" value="NZ_JBHLTX010000058.1"/>
</dbReference>
<gene>
    <name evidence="2" type="ORF">E4099_12515</name>
</gene>